<name>A0A5C5WVE8_9BACT</name>
<reference evidence="1 2" key="1">
    <citation type="submission" date="2019-02" db="EMBL/GenBank/DDBJ databases">
        <title>Deep-cultivation of Planctomycetes and their phenomic and genomic characterization uncovers novel biology.</title>
        <authorList>
            <person name="Wiegand S."/>
            <person name="Jogler M."/>
            <person name="Boedeker C."/>
            <person name="Pinto D."/>
            <person name="Vollmers J."/>
            <person name="Rivas-Marin E."/>
            <person name="Kohn T."/>
            <person name="Peeters S.H."/>
            <person name="Heuer A."/>
            <person name="Rast P."/>
            <person name="Oberbeckmann S."/>
            <person name="Bunk B."/>
            <person name="Jeske O."/>
            <person name="Meyerdierks A."/>
            <person name="Storesund J.E."/>
            <person name="Kallscheuer N."/>
            <person name="Luecker S."/>
            <person name="Lage O.M."/>
            <person name="Pohl T."/>
            <person name="Merkel B.J."/>
            <person name="Hornburger P."/>
            <person name="Mueller R.-W."/>
            <person name="Bruemmer F."/>
            <person name="Labrenz M."/>
            <person name="Spormann A.M."/>
            <person name="Op Den Camp H."/>
            <person name="Overmann J."/>
            <person name="Amann R."/>
            <person name="Jetten M.S.M."/>
            <person name="Mascher T."/>
            <person name="Medema M.H."/>
            <person name="Devos D.P."/>
            <person name="Kaster A.-K."/>
            <person name="Ovreas L."/>
            <person name="Rohde M."/>
            <person name="Galperin M.Y."/>
            <person name="Jogler C."/>
        </authorList>
    </citation>
    <scope>NUCLEOTIDE SEQUENCE [LARGE SCALE GENOMIC DNA]</scope>
    <source>
        <strain evidence="1 2">Pla22</strain>
    </source>
</reference>
<dbReference type="Gene3D" id="3.20.20.370">
    <property type="entry name" value="Glycoside hydrolase/deacetylase"/>
    <property type="match status" value="1"/>
</dbReference>
<accession>A0A5C5WVE8</accession>
<comment type="caution">
    <text evidence="1">The sequence shown here is derived from an EMBL/GenBank/DDBJ whole genome shotgun (WGS) entry which is preliminary data.</text>
</comment>
<protein>
    <recommendedName>
        <fullName evidence="3">WalW protein</fullName>
    </recommendedName>
</protein>
<dbReference type="GO" id="GO:0005975">
    <property type="term" value="P:carbohydrate metabolic process"/>
    <property type="evidence" value="ECO:0007669"/>
    <property type="project" value="InterPro"/>
</dbReference>
<dbReference type="InterPro" id="IPR011330">
    <property type="entry name" value="Glyco_hydro/deAcase_b/a-brl"/>
</dbReference>
<evidence type="ECO:0000313" key="1">
    <source>
        <dbReference type="EMBL" id="TWT54677.1"/>
    </source>
</evidence>
<organism evidence="1 2">
    <name type="scientific">Rubripirellula amarantea</name>
    <dbReference type="NCBI Taxonomy" id="2527999"/>
    <lineage>
        <taxon>Bacteria</taxon>
        <taxon>Pseudomonadati</taxon>
        <taxon>Planctomycetota</taxon>
        <taxon>Planctomycetia</taxon>
        <taxon>Pirellulales</taxon>
        <taxon>Pirellulaceae</taxon>
        <taxon>Rubripirellula</taxon>
    </lineage>
</organism>
<dbReference type="EMBL" id="SJPI01000001">
    <property type="protein sequence ID" value="TWT54677.1"/>
    <property type="molecule type" value="Genomic_DNA"/>
</dbReference>
<evidence type="ECO:0008006" key="3">
    <source>
        <dbReference type="Google" id="ProtNLM"/>
    </source>
</evidence>
<dbReference type="SUPFAM" id="SSF88713">
    <property type="entry name" value="Glycoside hydrolase/deacetylase"/>
    <property type="match status" value="1"/>
</dbReference>
<sequence length="326" mass="37380">MLYTITVDTEEEWDWASDFRTDNESVANIDALTEFQKTCDRLGVCVTYFVNHAVLKDPKSAQTIRSLSKNPNVEIGLHIHPWNTPPLAEEDVVEVQHSFLHNLSRELAIEKLSTVLRAFEENDLSATSFRGGRYSTSDWIQDFLFQHGCIADASVLPFTTWDDHGAPDFRTRDLTPRRRSMGDQSMGLWEIPLTLAFTRKPWWFWSRFYQVCERTSLKHLRLIGIAERTAVKRVWLNLEHPLGDSLELLLPVLRNSGLQCINFTMHSSSLVAGLNPYVRTASDLKRVYDRLEKAVNLLKPWAECSPSTITDVAHHLESEYHAHSGN</sequence>
<evidence type="ECO:0000313" key="2">
    <source>
        <dbReference type="Proteomes" id="UP000316598"/>
    </source>
</evidence>
<keyword evidence="2" id="KW-1185">Reference proteome</keyword>
<proteinExistence type="predicted"/>
<dbReference type="AlphaFoldDB" id="A0A5C5WVE8"/>
<dbReference type="Proteomes" id="UP000316598">
    <property type="component" value="Unassembled WGS sequence"/>
</dbReference>
<gene>
    <name evidence="1" type="ORF">Pla22_23270</name>
</gene>